<proteinExistence type="predicted"/>
<accession>A0ACB8CG17</accession>
<evidence type="ECO:0000313" key="1">
    <source>
        <dbReference type="EMBL" id="KAH7941649.1"/>
    </source>
</evidence>
<name>A0ACB8CG17_DERSI</name>
<protein>
    <submittedName>
        <fullName evidence="1">Uncharacterized protein</fullName>
    </submittedName>
</protein>
<organism evidence="1 2">
    <name type="scientific">Dermacentor silvarum</name>
    <name type="common">Tick</name>
    <dbReference type="NCBI Taxonomy" id="543639"/>
    <lineage>
        <taxon>Eukaryota</taxon>
        <taxon>Metazoa</taxon>
        <taxon>Ecdysozoa</taxon>
        <taxon>Arthropoda</taxon>
        <taxon>Chelicerata</taxon>
        <taxon>Arachnida</taxon>
        <taxon>Acari</taxon>
        <taxon>Parasitiformes</taxon>
        <taxon>Ixodida</taxon>
        <taxon>Ixodoidea</taxon>
        <taxon>Ixodidae</taxon>
        <taxon>Rhipicephalinae</taxon>
        <taxon>Dermacentor</taxon>
    </lineage>
</organism>
<evidence type="ECO:0000313" key="2">
    <source>
        <dbReference type="Proteomes" id="UP000821865"/>
    </source>
</evidence>
<dbReference type="Proteomes" id="UP000821865">
    <property type="component" value="Chromosome 7"/>
</dbReference>
<comment type="caution">
    <text evidence="1">The sequence shown here is derived from an EMBL/GenBank/DDBJ whole genome shotgun (WGS) entry which is preliminary data.</text>
</comment>
<gene>
    <name evidence="1" type="ORF">HPB49_015851</name>
</gene>
<sequence>MPTEHVTSYCDGVPTNAARTTCSTQTSTPNKARNFTAPRMFRRSAASTQSLPRLRSSPRSSTHKSSSRTLSRGPPTTNPIHVHSTSDTSSAIPTYDRVPQECAQRWIAQVERIAALAHWTSSLTLACAANRLTGSARDWQSANGSRYETWE</sequence>
<dbReference type="EMBL" id="CM023476">
    <property type="protein sequence ID" value="KAH7941649.1"/>
    <property type="molecule type" value="Genomic_DNA"/>
</dbReference>
<keyword evidence="2" id="KW-1185">Reference proteome</keyword>
<reference evidence="1" key="1">
    <citation type="submission" date="2020-05" db="EMBL/GenBank/DDBJ databases">
        <title>Large-scale comparative analyses of tick genomes elucidate their genetic diversity and vector capacities.</title>
        <authorList>
            <person name="Jia N."/>
            <person name="Wang J."/>
            <person name="Shi W."/>
            <person name="Du L."/>
            <person name="Sun Y."/>
            <person name="Zhan W."/>
            <person name="Jiang J."/>
            <person name="Wang Q."/>
            <person name="Zhang B."/>
            <person name="Ji P."/>
            <person name="Sakyi L.B."/>
            <person name="Cui X."/>
            <person name="Yuan T."/>
            <person name="Jiang B."/>
            <person name="Yang W."/>
            <person name="Lam T.T.-Y."/>
            <person name="Chang Q."/>
            <person name="Ding S."/>
            <person name="Wang X."/>
            <person name="Zhu J."/>
            <person name="Ruan X."/>
            <person name="Zhao L."/>
            <person name="Wei J."/>
            <person name="Que T."/>
            <person name="Du C."/>
            <person name="Cheng J."/>
            <person name="Dai P."/>
            <person name="Han X."/>
            <person name="Huang E."/>
            <person name="Gao Y."/>
            <person name="Liu J."/>
            <person name="Shao H."/>
            <person name="Ye R."/>
            <person name="Li L."/>
            <person name="Wei W."/>
            <person name="Wang X."/>
            <person name="Wang C."/>
            <person name="Yang T."/>
            <person name="Huo Q."/>
            <person name="Li W."/>
            <person name="Guo W."/>
            <person name="Chen H."/>
            <person name="Zhou L."/>
            <person name="Ni X."/>
            <person name="Tian J."/>
            <person name="Zhou Y."/>
            <person name="Sheng Y."/>
            <person name="Liu T."/>
            <person name="Pan Y."/>
            <person name="Xia L."/>
            <person name="Li J."/>
            <person name="Zhao F."/>
            <person name="Cao W."/>
        </authorList>
    </citation>
    <scope>NUCLEOTIDE SEQUENCE</scope>
    <source>
        <strain evidence="1">Dsil-2018</strain>
    </source>
</reference>